<dbReference type="KEGG" id="lpan:LPMP_060970"/>
<keyword evidence="1" id="KW-1133">Transmembrane helix</keyword>
<evidence type="ECO:0000256" key="1">
    <source>
        <dbReference type="SAM" id="Phobius"/>
    </source>
</evidence>
<dbReference type="GeneID" id="22572303"/>
<feature type="transmembrane region" description="Helical" evidence="1">
    <location>
        <begin position="29"/>
        <end position="47"/>
    </location>
</feature>
<dbReference type="EMBL" id="CP009375">
    <property type="protein sequence ID" value="AIN95656.1"/>
    <property type="molecule type" value="Genomic_DNA"/>
</dbReference>
<organism evidence="2 3">
    <name type="scientific">Leishmania panamensis</name>
    <dbReference type="NCBI Taxonomy" id="5679"/>
    <lineage>
        <taxon>Eukaryota</taxon>
        <taxon>Discoba</taxon>
        <taxon>Euglenozoa</taxon>
        <taxon>Kinetoplastea</taxon>
        <taxon>Metakinetoplastina</taxon>
        <taxon>Trypanosomatida</taxon>
        <taxon>Trypanosomatidae</taxon>
        <taxon>Leishmaniinae</taxon>
        <taxon>Leishmania</taxon>
        <taxon>Leishmania guyanensis species complex</taxon>
    </lineage>
</organism>
<dbReference type="eggNOG" id="ENOG502SPJP">
    <property type="taxonomic scope" value="Eukaryota"/>
</dbReference>
<dbReference type="VEuPathDB" id="TriTrypDB:LPMP_060970"/>
<dbReference type="VEuPathDB" id="TriTrypDB:LPAL13_060015900"/>
<feature type="transmembrane region" description="Helical" evidence="1">
    <location>
        <begin position="119"/>
        <end position="145"/>
    </location>
</feature>
<dbReference type="RefSeq" id="XP_010703978.1">
    <property type="nucleotide sequence ID" value="XM_010705676.1"/>
</dbReference>
<protein>
    <submittedName>
        <fullName evidence="2">Uncharacterized protein</fullName>
    </submittedName>
</protein>
<evidence type="ECO:0000313" key="2">
    <source>
        <dbReference type="EMBL" id="AIN95656.1"/>
    </source>
</evidence>
<keyword evidence="1" id="KW-0812">Transmembrane</keyword>
<dbReference type="Proteomes" id="UP000063063">
    <property type="component" value="Chromosome 6"/>
</dbReference>
<dbReference type="OrthoDB" id="273012at2759"/>
<keyword evidence="1" id="KW-0472">Membrane</keyword>
<name>A0A088S2J6_LEIPA</name>
<gene>
    <name evidence="2" type="ORF">LPMP_060970</name>
</gene>
<evidence type="ECO:0000313" key="3">
    <source>
        <dbReference type="Proteomes" id="UP000063063"/>
    </source>
</evidence>
<dbReference type="AlphaFoldDB" id="A0A088S2J6"/>
<keyword evidence="3" id="KW-1185">Reference proteome</keyword>
<proteinExistence type="predicted"/>
<reference evidence="2 3" key="1">
    <citation type="journal article" date="2015" name="Sci. Rep.">
        <title>The genome of Leishmania panamensis: insights into genomics of the L. (Viannia) subgenus.</title>
        <authorList>
            <person name="Llanes A."/>
            <person name="Restrepo C.M."/>
            <person name="Vecchio G.D."/>
            <person name="Anguizola F.J."/>
            <person name="Lleonart R."/>
        </authorList>
    </citation>
    <scope>NUCLEOTIDE SEQUENCE [LARGE SCALE GENOMIC DNA]</scope>
    <source>
        <strain evidence="2 3">MHOM/PA/94/PSC-1</strain>
    </source>
</reference>
<accession>A0A088S2J6</accession>
<sequence length="155" mass="16896">MHYITFLAVSAPLLVSLLCVSVDISDGLTHSLFIAAAASFSGFIMWMRSRYLATLYLSERQARQRHFTDALRRQFSDGTDAAAREAAAPRAGGGVTDADAKQVSPVSQPPRTVARLSPVLPAFMACCFFLLSVLFTISAALHAIWYVRSLEAEQP</sequence>